<protein>
    <recommendedName>
        <fullName evidence="4">DUF4550 domain-containing protein</fullName>
    </recommendedName>
</protein>
<dbReference type="CTD" id="20232355"/>
<dbReference type="HOGENOM" id="CLU_009822_1_0_1"/>
<dbReference type="Proteomes" id="UP000030746">
    <property type="component" value="Unassembled WGS sequence"/>
</dbReference>
<dbReference type="RefSeq" id="XP_009059324.1">
    <property type="nucleotide sequence ID" value="XM_009061076.1"/>
</dbReference>
<organism evidence="2 3">
    <name type="scientific">Lottia gigantea</name>
    <name type="common">Giant owl limpet</name>
    <dbReference type="NCBI Taxonomy" id="225164"/>
    <lineage>
        <taxon>Eukaryota</taxon>
        <taxon>Metazoa</taxon>
        <taxon>Spiralia</taxon>
        <taxon>Lophotrochozoa</taxon>
        <taxon>Mollusca</taxon>
        <taxon>Gastropoda</taxon>
        <taxon>Patellogastropoda</taxon>
        <taxon>Lottioidea</taxon>
        <taxon>Lottiidae</taxon>
        <taxon>Lottia</taxon>
    </lineage>
</organism>
<feature type="region of interest" description="Disordered" evidence="1">
    <location>
        <begin position="464"/>
        <end position="483"/>
    </location>
</feature>
<dbReference type="GeneID" id="20232355"/>
<feature type="compositionally biased region" description="Basic and acidic residues" evidence="1">
    <location>
        <begin position="464"/>
        <end position="479"/>
    </location>
</feature>
<evidence type="ECO:0000313" key="3">
    <source>
        <dbReference type="Proteomes" id="UP000030746"/>
    </source>
</evidence>
<dbReference type="STRING" id="225164.V3ZFE6"/>
<evidence type="ECO:0000256" key="1">
    <source>
        <dbReference type="SAM" id="MobiDB-lite"/>
    </source>
</evidence>
<dbReference type="EMBL" id="KB202518">
    <property type="protein sequence ID" value="ESO89848.1"/>
    <property type="molecule type" value="Genomic_DNA"/>
</dbReference>
<reference evidence="2 3" key="1">
    <citation type="journal article" date="2013" name="Nature">
        <title>Insights into bilaterian evolution from three spiralian genomes.</title>
        <authorList>
            <person name="Simakov O."/>
            <person name="Marletaz F."/>
            <person name="Cho S.J."/>
            <person name="Edsinger-Gonzales E."/>
            <person name="Havlak P."/>
            <person name="Hellsten U."/>
            <person name="Kuo D.H."/>
            <person name="Larsson T."/>
            <person name="Lv J."/>
            <person name="Arendt D."/>
            <person name="Savage R."/>
            <person name="Osoegawa K."/>
            <person name="de Jong P."/>
            <person name="Grimwood J."/>
            <person name="Chapman J.A."/>
            <person name="Shapiro H."/>
            <person name="Aerts A."/>
            <person name="Otillar R.P."/>
            <person name="Terry A.Y."/>
            <person name="Boore J.L."/>
            <person name="Grigoriev I.V."/>
            <person name="Lindberg D.R."/>
            <person name="Seaver E.C."/>
            <person name="Weisblat D.A."/>
            <person name="Putnam N.H."/>
            <person name="Rokhsar D.S."/>
        </authorList>
    </citation>
    <scope>NUCLEOTIDE SEQUENCE [LARGE SCALE GENOMIC DNA]</scope>
</reference>
<evidence type="ECO:0008006" key="4">
    <source>
        <dbReference type="Google" id="ProtNLM"/>
    </source>
</evidence>
<accession>V3ZFE6</accession>
<dbReference type="PANTHER" id="PTHR33667">
    <property type="entry name" value="SI:DKEY-57N24.6"/>
    <property type="match status" value="1"/>
</dbReference>
<gene>
    <name evidence="2" type="ORF">LOTGIDRAFT_124357</name>
</gene>
<evidence type="ECO:0000313" key="2">
    <source>
        <dbReference type="EMBL" id="ESO89848.1"/>
    </source>
</evidence>
<proteinExistence type="predicted"/>
<dbReference type="OrthoDB" id="188352at2759"/>
<dbReference type="PANTHER" id="PTHR33667:SF7">
    <property type="entry name" value="RIKEN CDNA 1810020O05 GENE"/>
    <property type="match status" value="1"/>
</dbReference>
<sequence>MKSVTGRLENPVAGVEDIFITVSLDSPLMSDKIKKELNPMIIKIHSASDLPDTPLSYTELKNKCHPAYCKYKFFKQPEHISVGKEHDRTIYWDDTNVVLLGHLEKSELREFLNGPALEIEVHDRDRKNQEIKLKPTLFGDDLEDEKISNVGTVASRRTVHNPFHGRNKPWDPYGVAKVSLSELLLGHRYLHLKIPIHNCQLPDVLGNNYNKNGRIVVETPLPAGHYLHHNSMLKIKIELAVPLATPDDIKAKQHLETTFECPYGRIVYIFSYHNTAILNNLHKIITNINAEALELNNMPQHVINAALSTYKLSLEQQESRELDIVTGFQVMDGTHHIFVLEGLRDRAIKQIWNNVRKEEISDMRILYNSDMSFSHRLYRALDVDICRVKLHESLSIIAQQSLLFVRDMVPKLCFHALVKLQQLSNTEKLRDATRNDLFPTAEMIISMSREFGVPFTAEDFEELRPESQMKKTPPKDLKPISELGTSRNWTPIDQYNHEYITMLAQKEGRQLTIDFIQDNKVSVENQSRRNRKDKERNQRLSIRADVKTAHNYSSQTLNSTDLGKEKLRKALSAYPDKRYTYCQDYHYSMTVVPVNVEELKKMEKEESKSRWQTAGGWIYPGMKPALDNNQHPQQLNNARRLSLSQPWIENILHANELKAPLNRGRYPWDYRGYDLNLYRRPLPYFNPNDPITIHLAGDKLYDETTRNKQEEHDLWRSKIVVSEINPRFHRCLPETEMTEAGFKSSNQLDRLQGLLKDTPDKYSLSKPGLMIKPTPPLNVVLNPLVDSQARLEGKVMEPACPNEHTDYNQGFVSGPFEHRSFKLDRNVIPAFNYNHMKYNRTKGSDFK</sequence>
<name>V3ZFE6_LOTGI</name>
<dbReference type="KEGG" id="lgi:LOTGIDRAFT_124357"/>
<keyword evidence="3" id="KW-1185">Reference proteome</keyword>
<dbReference type="OMA" id="IHAHQEP"/>
<dbReference type="AlphaFoldDB" id="V3ZFE6"/>